<accession>A0A6I3SC56</accession>
<protein>
    <recommendedName>
        <fullName evidence="1">Putative phage metallopeptidase domain-containing protein</fullName>
    </recommendedName>
</protein>
<evidence type="ECO:0000259" key="1">
    <source>
        <dbReference type="Pfam" id="PF18894"/>
    </source>
</evidence>
<keyword evidence="3" id="KW-1185">Reference proteome</keyword>
<proteinExistence type="predicted"/>
<reference evidence="2 3" key="1">
    <citation type="submission" date="2019-11" db="EMBL/GenBank/DDBJ databases">
        <title>Whole-genome sequence of a the green, strictly anaerobic photosynthetic bacterium Heliobacillus mobilis DSM 6151.</title>
        <authorList>
            <person name="Kyndt J.A."/>
            <person name="Meyer T.E."/>
        </authorList>
    </citation>
    <scope>NUCLEOTIDE SEQUENCE [LARGE SCALE GENOMIC DNA]</scope>
    <source>
        <strain evidence="2 3">DSM 6151</strain>
    </source>
</reference>
<gene>
    <name evidence="2" type="ORF">GJ688_01940</name>
</gene>
<dbReference type="RefSeq" id="WP_155474817.1">
    <property type="nucleotide sequence ID" value="NZ_WNKU01000001.1"/>
</dbReference>
<evidence type="ECO:0000313" key="3">
    <source>
        <dbReference type="Proteomes" id="UP000430670"/>
    </source>
</evidence>
<sequence>MADVFFEDAPEVQDIARDLIEKHHGRLVEAKIKYLFRFGNWEVKGNTIYGRAQKNSTKDKYLTGFDFVILINGGVWVHLTEEQQEALVDHELCHCTRSEDSFGNPIWGIRDHDFTGFAAEVRRHGLWSTDLQLLKKAADEHHQLTLDFDEPMAVGAVSNIIPFGKELQ</sequence>
<dbReference type="InterPro" id="IPR043998">
    <property type="entry name" value="Put_Metallopep"/>
</dbReference>
<dbReference type="AlphaFoldDB" id="A0A6I3SC56"/>
<comment type="caution">
    <text evidence="2">The sequence shown here is derived from an EMBL/GenBank/DDBJ whole genome shotgun (WGS) entry which is preliminary data.</text>
</comment>
<dbReference type="EMBL" id="WNKU01000001">
    <property type="protein sequence ID" value="MTV47743.1"/>
    <property type="molecule type" value="Genomic_DNA"/>
</dbReference>
<evidence type="ECO:0000313" key="2">
    <source>
        <dbReference type="EMBL" id="MTV47743.1"/>
    </source>
</evidence>
<organism evidence="2 3">
    <name type="scientific">Heliobacterium mobile</name>
    <name type="common">Heliobacillus mobilis</name>
    <dbReference type="NCBI Taxonomy" id="28064"/>
    <lineage>
        <taxon>Bacteria</taxon>
        <taxon>Bacillati</taxon>
        <taxon>Bacillota</taxon>
        <taxon>Clostridia</taxon>
        <taxon>Eubacteriales</taxon>
        <taxon>Heliobacteriaceae</taxon>
        <taxon>Heliobacterium</taxon>
    </lineage>
</organism>
<dbReference type="Proteomes" id="UP000430670">
    <property type="component" value="Unassembled WGS sequence"/>
</dbReference>
<feature type="domain" description="Putative phage metallopeptidase" evidence="1">
    <location>
        <begin position="6"/>
        <end position="130"/>
    </location>
</feature>
<dbReference type="Pfam" id="PF18894">
    <property type="entry name" value="PhageMetallopep"/>
    <property type="match status" value="1"/>
</dbReference>
<dbReference type="OrthoDB" id="2679837at2"/>
<name>A0A6I3SC56_HELMO</name>